<dbReference type="Proteomes" id="UP000095647">
    <property type="component" value="Unassembled WGS sequence"/>
</dbReference>
<reference evidence="1 4" key="1">
    <citation type="submission" date="2015-09" db="EMBL/GenBank/DDBJ databases">
        <authorList>
            <consortium name="Pathogen Informatics"/>
        </authorList>
    </citation>
    <scope>NUCLEOTIDE SEQUENCE [LARGE SCALE GENOMIC DNA]</scope>
    <source>
        <strain evidence="1 4">2789STDY5608824</strain>
    </source>
</reference>
<gene>
    <name evidence="2" type="ORF">BIFAD42_16070</name>
    <name evidence="1" type="ORF">ERS852382_00316</name>
    <name evidence="3" type="ORF">F3K97_07050</name>
</gene>
<reference evidence="3 5" key="2">
    <citation type="submission" date="2019-12" db="EMBL/GenBank/DDBJ databases">
        <title>Draft Genome Sequence of Bifidobacterium adolescentis ZJ2.</title>
        <authorList>
            <person name="Jin Z."/>
        </authorList>
    </citation>
    <scope>NUCLEOTIDE SEQUENCE [LARGE SCALE GENOMIC DNA]</scope>
    <source>
        <strain evidence="3 5">ZJ2</strain>
    </source>
</reference>
<dbReference type="Proteomes" id="UP000464884">
    <property type="component" value="Chromosome"/>
</dbReference>
<accession>A0A173WMW0</accession>
<dbReference type="Gene3D" id="3.10.20.480">
    <property type="entry name" value="Antirestriction protein ArdA, domain 1"/>
    <property type="match status" value="1"/>
</dbReference>
<sequence>MAGEGNWYDLRVYVGNIGRYNEGSLVGGWATLPMGRDDLDAFLRDRVGIDGERYEEYRIDDFDLPDWLPAGPGERVVDERTSLEDLNVMAGVLSTLDEDDAAKARIWIEEGMSPAGRLSPLVFANVALQADDIPFYAYEAGTRFDPGISSNEEAFALTAAENDPELAEALDGRFGPYLDLEAIGRDLAADCTLHDDGYLDRSVDPGIDPELYSRDELVCLAGLDVGDDDACVMSGLDVPMDKAVVR</sequence>
<evidence type="ECO:0000313" key="1">
    <source>
        <dbReference type="EMBL" id="CUN40919.1"/>
    </source>
</evidence>
<dbReference type="EMBL" id="CP047129">
    <property type="protein sequence ID" value="QHB63026.1"/>
    <property type="molecule type" value="Genomic_DNA"/>
</dbReference>
<reference evidence="2" key="3">
    <citation type="submission" date="2021-08" db="EMBL/GenBank/DDBJ databases">
        <title>Draft genome sequence of the GABA producer Bifidobacterium adolescentis 4-2, isolated from healthy human feces.</title>
        <authorList>
            <person name="Altaib H."/>
            <person name="Niwa R."/>
            <person name="Abe M."/>
            <person name="Suzuki T."/>
        </authorList>
    </citation>
    <scope>NUCLEOTIDE SEQUENCE</scope>
    <source>
        <strain evidence="2">4-2</strain>
    </source>
</reference>
<name>A0A173WMW0_BIFAD</name>
<proteinExistence type="predicted"/>
<dbReference type="Proteomes" id="UP000886943">
    <property type="component" value="Unassembled WGS sequence"/>
</dbReference>
<evidence type="ECO:0000313" key="4">
    <source>
        <dbReference type="Proteomes" id="UP000095647"/>
    </source>
</evidence>
<dbReference type="EMBL" id="CYYI01000001">
    <property type="protein sequence ID" value="CUN40919.1"/>
    <property type="molecule type" value="Genomic_DNA"/>
</dbReference>
<dbReference type="InterPro" id="IPR009899">
    <property type="entry name" value="ArdA"/>
</dbReference>
<dbReference type="RefSeq" id="WP_055680071.1">
    <property type="nucleotide sequence ID" value="NZ_CP047129.1"/>
</dbReference>
<dbReference type="EMBL" id="BPPZ01000009">
    <property type="protein sequence ID" value="GJD14623.1"/>
    <property type="molecule type" value="Genomic_DNA"/>
</dbReference>
<evidence type="ECO:0000313" key="2">
    <source>
        <dbReference type="EMBL" id="GJD14623.1"/>
    </source>
</evidence>
<protein>
    <submittedName>
        <fullName evidence="1">Antirestriction protein ArdA</fullName>
    </submittedName>
</protein>
<evidence type="ECO:0000313" key="5">
    <source>
        <dbReference type="Proteomes" id="UP000464884"/>
    </source>
</evidence>
<organism evidence="1 4">
    <name type="scientific">Bifidobacterium adolescentis</name>
    <dbReference type="NCBI Taxonomy" id="1680"/>
    <lineage>
        <taxon>Bacteria</taxon>
        <taxon>Bacillati</taxon>
        <taxon>Actinomycetota</taxon>
        <taxon>Actinomycetes</taxon>
        <taxon>Bifidobacteriales</taxon>
        <taxon>Bifidobacteriaceae</taxon>
        <taxon>Bifidobacterium</taxon>
    </lineage>
</organism>
<evidence type="ECO:0000313" key="3">
    <source>
        <dbReference type="EMBL" id="QHB63026.1"/>
    </source>
</evidence>
<dbReference type="InterPro" id="IPR041895">
    <property type="entry name" value="ArdA_dom1"/>
</dbReference>
<dbReference type="AlphaFoldDB" id="A0A173WMW0"/>
<dbReference type="Pfam" id="PF07275">
    <property type="entry name" value="ArdA"/>
    <property type="match status" value="1"/>
</dbReference>